<sequence length="107" mass="12115">MSALNAFLKVANIAEASGVPKRERTKKDAEELCESIADTIIVIDTLVRMHEDLDNSCYIDICGEMETYLQRMAQDIKDSKLKHRGLRGVFCVNDFRDCHPVLQEARG</sequence>
<dbReference type="AlphaFoldDB" id="A0AA39P8F3"/>
<keyword evidence="2" id="KW-1185">Reference proteome</keyword>
<dbReference type="Proteomes" id="UP001175227">
    <property type="component" value="Unassembled WGS sequence"/>
</dbReference>
<evidence type="ECO:0000313" key="2">
    <source>
        <dbReference type="Proteomes" id="UP001175227"/>
    </source>
</evidence>
<accession>A0AA39P8F3</accession>
<gene>
    <name evidence="1" type="ORF">IW261DRAFT_1419612</name>
</gene>
<name>A0AA39P8F3_9AGAR</name>
<dbReference type="EMBL" id="JAUEPR010000011">
    <property type="protein sequence ID" value="KAK0479507.1"/>
    <property type="molecule type" value="Genomic_DNA"/>
</dbReference>
<proteinExistence type="predicted"/>
<reference evidence="1" key="1">
    <citation type="submission" date="2023-06" db="EMBL/GenBank/DDBJ databases">
        <authorList>
            <consortium name="Lawrence Berkeley National Laboratory"/>
            <person name="Ahrendt S."/>
            <person name="Sahu N."/>
            <person name="Indic B."/>
            <person name="Wong-Bajracharya J."/>
            <person name="Merenyi Z."/>
            <person name="Ke H.-M."/>
            <person name="Monk M."/>
            <person name="Kocsube S."/>
            <person name="Drula E."/>
            <person name="Lipzen A."/>
            <person name="Balint B."/>
            <person name="Henrissat B."/>
            <person name="Andreopoulos B."/>
            <person name="Martin F.M."/>
            <person name="Harder C.B."/>
            <person name="Rigling D."/>
            <person name="Ford K.L."/>
            <person name="Foster G.D."/>
            <person name="Pangilinan J."/>
            <person name="Papanicolaou A."/>
            <person name="Barry K."/>
            <person name="LaButti K."/>
            <person name="Viragh M."/>
            <person name="Koriabine M."/>
            <person name="Yan M."/>
            <person name="Riley R."/>
            <person name="Champramary S."/>
            <person name="Plett K.L."/>
            <person name="Tsai I.J."/>
            <person name="Slot J."/>
            <person name="Sipos G."/>
            <person name="Plett J."/>
            <person name="Nagy L.G."/>
            <person name="Grigoriev I.V."/>
        </authorList>
    </citation>
    <scope>NUCLEOTIDE SEQUENCE</scope>
    <source>
        <strain evidence="1">ICMP 16352</strain>
    </source>
</reference>
<evidence type="ECO:0000313" key="1">
    <source>
        <dbReference type="EMBL" id="KAK0479507.1"/>
    </source>
</evidence>
<organism evidence="1 2">
    <name type="scientific">Armillaria novae-zelandiae</name>
    <dbReference type="NCBI Taxonomy" id="153914"/>
    <lineage>
        <taxon>Eukaryota</taxon>
        <taxon>Fungi</taxon>
        <taxon>Dikarya</taxon>
        <taxon>Basidiomycota</taxon>
        <taxon>Agaricomycotina</taxon>
        <taxon>Agaricomycetes</taxon>
        <taxon>Agaricomycetidae</taxon>
        <taxon>Agaricales</taxon>
        <taxon>Marasmiineae</taxon>
        <taxon>Physalacriaceae</taxon>
        <taxon>Armillaria</taxon>
    </lineage>
</organism>
<protein>
    <submittedName>
        <fullName evidence="1">Uncharacterized protein</fullName>
    </submittedName>
</protein>
<comment type="caution">
    <text evidence="1">The sequence shown here is derived from an EMBL/GenBank/DDBJ whole genome shotgun (WGS) entry which is preliminary data.</text>
</comment>